<evidence type="ECO:0000259" key="4">
    <source>
        <dbReference type="Pfam" id="PF13407"/>
    </source>
</evidence>
<feature type="transmembrane region" description="Helical" evidence="3">
    <location>
        <begin position="12"/>
        <end position="32"/>
    </location>
</feature>
<dbReference type="PANTHER" id="PTHR30036:SF7">
    <property type="entry name" value="ABC TRANSPORTER PERIPLASMIC-BINDING PROTEIN YPHF"/>
    <property type="match status" value="1"/>
</dbReference>
<gene>
    <name evidence="5" type="ORF">SAMN02745158_04206</name>
</gene>
<keyword evidence="3" id="KW-0812">Transmembrane</keyword>
<reference evidence="5 6" key="1">
    <citation type="submission" date="2016-11" db="EMBL/GenBank/DDBJ databases">
        <authorList>
            <person name="Jaros S."/>
            <person name="Januszkiewicz K."/>
            <person name="Wedrychowicz H."/>
        </authorList>
    </citation>
    <scope>NUCLEOTIDE SEQUENCE [LARGE SCALE GENOMIC DNA]</scope>
    <source>
        <strain evidence="5 6">DSM 17459</strain>
    </source>
</reference>
<organism evidence="5 6">
    <name type="scientific">Lactonifactor longoviformis DSM 17459</name>
    <dbReference type="NCBI Taxonomy" id="1122155"/>
    <lineage>
        <taxon>Bacteria</taxon>
        <taxon>Bacillati</taxon>
        <taxon>Bacillota</taxon>
        <taxon>Clostridia</taxon>
        <taxon>Eubacteriales</taxon>
        <taxon>Clostridiaceae</taxon>
        <taxon>Lactonifactor</taxon>
    </lineage>
</organism>
<dbReference type="InterPro" id="IPR028082">
    <property type="entry name" value="Peripla_BP_I"/>
</dbReference>
<comment type="similarity">
    <text evidence="2">Belongs to the bacterial solute-binding protein 2 family.</text>
</comment>
<dbReference type="Gene3D" id="3.40.50.2300">
    <property type="match status" value="2"/>
</dbReference>
<proteinExistence type="inferred from homology"/>
<evidence type="ECO:0000313" key="6">
    <source>
        <dbReference type="Proteomes" id="UP000184245"/>
    </source>
</evidence>
<sequence>MKIKGKGANLYTGIITVLSLLLAVSLVGNALLAREQEDRRTVASADESQEEYIYLPVFKNDPIIVEQDIKGLEAFAKEMGVKVSVEAPQSYDVVETAKLLEKAIQKKPKGIMICATEENLIPYINEAAEAGIPVITVDSDLPESKRLAYIGSDWYQIGRKQAEALIKLIGGKGTVAVLGIIGNRNSDNAWAGFCSVMEEYEDILVLDMYDDVSNWEEAKRMTKEILKEYPQIKGIAGVDSNSAKGICEALEEEKKIGQVKVVSVDMTSQHIELLKKGYVQKLIGQKRELFTYYGGKLLYDYNHNQLQILNENQNISITNIPQYIDTGIVELEPEDVK</sequence>
<dbReference type="GO" id="GO:0030246">
    <property type="term" value="F:carbohydrate binding"/>
    <property type="evidence" value="ECO:0007669"/>
    <property type="project" value="TreeGrafter"/>
</dbReference>
<keyword evidence="6" id="KW-1185">Reference proteome</keyword>
<dbReference type="PANTHER" id="PTHR30036">
    <property type="entry name" value="D-XYLOSE-BINDING PERIPLASMIC PROTEIN"/>
    <property type="match status" value="1"/>
</dbReference>
<dbReference type="OrthoDB" id="569491at2"/>
<keyword evidence="3" id="KW-0472">Membrane</keyword>
<dbReference type="AlphaFoldDB" id="A0A1M5CLP2"/>
<dbReference type="InterPro" id="IPR050555">
    <property type="entry name" value="Bact_Solute-Bind_Prot2"/>
</dbReference>
<dbReference type="RefSeq" id="WP_072854727.1">
    <property type="nucleotide sequence ID" value="NZ_FQVI01000042.1"/>
</dbReference>
<evidence type="ECO:0000313" key="5">
    <source>
        <dbReference type="EMBL" id="SHF55633.1"/>
    </source>
</evidence>
<dbReference type="STRING" id="1122155.SAMN02745158_04206"/>
<feature type="domain" description="Periplasmic binding protein" evidence="4">
    <location>
        <begin position="57"/>
        <end position="301"/>
    </location>
</feature>
<keyword evidence="3" id="KW-1133">Transmembrane helix</keyword>
<accession>A0A1M5CLP2</accession>
<dbReference type="EMBL" id="FQVI01000042">
    <property type="protein sequence ID" value="SHF55633.1"/>
    <property type="molecule type" value="Genomic_DNA"/>
</dbReference>
<evidence type="ECO:0000256" key="2">
    <source>
        <dbReference type="ARBA" id="ARBA00007639"/>
    </source>
</evidence>
<dbReference type="Proteomes" id="UP000184245">
    <property type="component" value="Unassembled WGS sequence"/>
</dbReference>
<evidence type="ECO:0000256" key="3">
    <source>
        <dbReference type="SAM" id="Phobius"/>
    </source>
</evidence>
<dbReference type="GO" id="GO:0030288">
    <property type="term" value="C:outer membrane-bounded periplasmic space"/>
    <property type="evidence" value="ECO:0007669"/>
    <property type="project" value="TreeGrafter"/>
</dbReference>
<name>A0A1M5CLP2_9CLOT</name>
<evidence type="ECO:0000256" key="1">
    <source>
        <dbReference type="ARBA" id="ARBA00004196"/>
    </source>
</evidence>
<dbReference type="Pfam" id="PF13407">
    <property type="entry name" value="Peripla_BP_4"/>
    <property type="match status" value="1"/>
</dbReference>
<comment type="subcellular location">
    <subcellularLocation>
        <location evidence="1">Cell envelope</location>
    </subcellularLocation>
</comment>
<dbReference type="SUPFAM" id="SSF53822">
    <property type="entry name" value="Periplasmic binding protein-like I"/>
    <property type="match status" value="1"/>
</dbReference>
<protein>
    <submittedName>
        <fullName evidence="5">Ribose transport system substrate-binding protein</fullName>
    </submittedName>
</protein>
<dbReference type="InterPro" id="IPR025997">
    <property type="entry name" value="SBP_2_dom"/>
</dbReference>